<sequence length="218" mass="24252">VHISVTTDELRAKKLSPIHLEETVKAINEDGYVIIENVVPHEPLDILKEKMDQDSEILIKSEKWGGAGHLHGHLQQGPPPFAPYVFSEIVANPFIIQVSKALFGEGIFNSFYNGNTNCPESLKQPLHMDGKHLWPHLEVSHPPVSVVINISPTDTNEENGSVELWPGTHLIGSTPSPMTTEIEETRRQIIPPIRGNAQKGSALIRDVRLWHRGVPNQS</sequence>
<feature type="non-terminal residue" evidence="1">
    <location>
        <position position="1"/>
    </location>
</feature>
<feature type="non-terminal residue" evidence="1">
    <location>
        <position position="218"/>
    </location>
</feature>
<evidence type="ECO:0008006" key="2">
    <source>
        <dbReference type="Google" id="ProtNLM"/>
    </source>
</evidence>
<dbReference type="InterPro" id="IPR008775">
    <property type="entry name" value="Phytyl_CoA_dOase-like"/>
</dbReference>
<dbReference type="EMBL" id="UINC01031891">
    <property type="protein sequence ID" value="SVB18648.1"/>
    <property type="molecule type" value="Genomic_DNA"/>
</dbReference>
<dbReference type="PANTHER" id="PTHR37563">
    <property type="entry name" value="PHYTANOYL-COA DIOXYGENASE FAMILY PROTEIN (AFU_ORTHOLOGUE AFUA_2G03330)"/>
    <property type="match status" value="1"/>
</dbReference>
<dbReference type="InterPro" id="IPR051961">
    <property type="entry name" value="Fungal_Metabolite_Diox"/>
</dbReference>
<gene>
    <name evidence="1" type="ORF">METZ01_LOCUS171502</name>
</gene>
<name>A0A382BXV9_9ZZZZ</name>
<proteinExistence type="predicted"/>
<reference evidence="1" key="1">
    <citation type="submission" date="2018-05" db="EMBL/GenBank/DDBJ databases">
        <authorList>
            <person name="Lanie J.A."/>
            <person name="Ng W.-L."/>
            <person name="Kazmierczak K.M."/>
            <person name="Andrzejewski T.M."/>
            <person name="Davidsen T.M."/>
            <person name="Wayne K.J."/>
            <person name="Tettelin H."/>
            <person name="Glass J.I."/>
            <person name="Rusch D."/>
            <person name="Podicherti R."/>
            <person name="Tsui H.-C.T."/>
            <person name="Winkler M.E."/>
        </authorList>
    </citation>
    <scope>NUCLEOTIDE SEQUENCE</scope>
</reference>
<dbReference type="Pfam" id="PF05721">
    <property type="entry name" value="PhyH"/>
    <property type="match status" value="1"/>
</dbReference>
<accession>A0A382BXV9</accession>
<dbReference type="Gene3D" id="2.60.120.620">
    <property type="entry name" value="q2cbj1_9rhob like domain"/>
    <property type="match status" value="1"/>
</dbReference>
<protein>
    <recommendedName>
        <fullName evidence="2">Phytanoyl-CoA dioxygenase</fullName>
    </recommendedName>
</protein>
<dbReference type="AlphaFoldDB" id="A0A382BXV9"/>
<evidence type="ECO:0000313" key="1">
    <source>
        <dbReference type="EMBL" id="SVB18648.1"/>
    </source>
</evidence>
<dbReference type="SUPFAM" id="SSF51197">
    <property type="entry name" value="Clavaminate synthase-like"/>
    <property type="match status" value="1"/>
</dbReference>
<organism evidence="1">
    <name type="scientific">marine metagenome</name>
    <dbReference type="NCBI Taxonomy" id="408172"/>
    <lineage>
        <taxon>unclassified sequences</taxon>
        <taxon>metagenomes</taxon>
        <taxon>ecological metagenomes</taxon>
    </lineage>
</organism>
<dbReference type="PANTHER" id="PTHR37563:SF2">
    <property type="entry name" value="PHYTANOYL-COA DIOXYGENASE FAMILY PROTEIN (AFU_ORTHOLOGUE AFUA_2G03330)"/>
    <property type="match status" value="1"/>
</dbReference>